<gene>
    <name evidence="1" type="ORF">OCTVUL_1B002641</name>
</gene>
<evidence type="ECO:0000313" key="2">
    <source>
        <dbReference type="Proteomes" id="UP001162480"/>
    </source>
</evidence>
<protein>
    <submittedName>
        <fullName evidence="1">Uncharacterized protein</fullName>
    </submittedName>
</protein>
<keyword evidence="2" id="KW-1185">Reference proteome</keyword>
<name>A0AA36F7Y4_OCTVU</name>
<evidence type="ECO:0000313" key="1">
    <source>
        <dbReference type="EMBL" id="CAI9729126.1"/>
    </source>
</evidence>
<dbReference type="AlphaFoldDB" id="A0AA36F7Y4"/>
<sequence>MVRYGSSDGGDNGICRGCGDNSGEIYDSNCCDVIDERAWFVLKQQELRVHDRIYAYSFRIVIGFNKMTTMGKPRNCSSGKSNSMVYDICSKNLNSSIAEYSNILVECERGS</sequence>
<organism evidence="1 2">
    <name type="scientific">Octopus vulgaris</name>
    <name type="common">Common octopus</name>
    <dbReference type="NCBI Taxonomy" id="6645"/>
    <lineage>
        <taxon>Eukaryota</taxon>
        <taxon>Metazoa</taxon>
        <taxon>Spiralia</taxon>
        <taxon>Lophotrochozoa</taxon>
        <taxon>Mollusca</taxon>
        <taxon>Cephalopoda</taxon>
        <taxon>Coleoidea</taxon>
        <taxon>Octopodiformes</taxon>
        <taxon>Octopoda</taxon>
        <taxon>Incirrata</taxon>
        <taxon>Octopodidae</taxon>
        <taxon>Octopus</taxon>
    </lineage>
</organism>
<reference evidence="1" key="1">
    <citation type="submission" date="2023-08" db="EMBL/GenBank/DDBJ databases">
        <authorList>
            <person name="Alioto T."/>
            <person name="Alioto T."/>
            <person name="Gomez Garrido J."/>
        </authorList>
    </citation>
    <scope>NUCLEOTIDE SEQUENCE</scope>
</reference>
<accession>A0AA36F7Y4</accession>
<proteinExistence type="predicted"/>
<dbReference type="Proteomes" id="UP001162480">
    <property type="component" value="Chromosome 10"/>
</dbReference>
<dbReference type="EMBL" id="OX597823">
    <property type="protein sequence ID" value="CAI9729126.1"/>
    <property type="molecule type" value="Genomic_DNA"/>
</dbReference>